<dbReference type="GO" id="GO:0016226">
    <property type="term" value="P:iron-sulfur cluster assembly"/>
    <property type="evidence" value="ECO:0007669"/>
    <property type="project" value="TreeGrafter"/>
</dbReference>
<dbReference type="InterPro" id="IPR029043">
    <property type="entry name" value="GcvT/YgfZ_C"/>
</dbReference>
<feature type="domain" description="Aminomethyltransferase C-terminal" evidence="3">
    <location>
        <begin position="280"/>
        <end position="349"/>
    </location>
</feature>
<dbReference type="InterPro" id="IPR045179">
    <property type="entry name" value="YgfZ/GcvT"/>
</dbReference>
<accession>A0A2A9CXL5</accession>
<keyword evidence="1" id="KW-0809">Transit peptide</keyword>
<dbReference type="RefSeq" id="WP_245866607.1">
    <property type="nucleotide sequence ID" value="NZ_PDJD01000001.1"/>
</dbReference>
<dbReference type="PIRSF" id="PIRSF006487">
    <property type="entry name" value="GcvT"/>
    <property type="match status" value="1"/>
</dbReference>
<reference evidence="4 5" key="1">
    <citation type="submission" date="2017-10" db="EMBL/GenBank/DDBJ databases">
        <title>Sequencing the genomes of 1000 actinobacteria strains.</title>
        <authorList>
            <person name="Klenk H.-P."/>
        </authorList>
    </citation>
    <scope>NUCLEOTIDE SEQUENCE [LARGE SCALE GENOMIC DNA]</scope>
    <source>
        <strain evidence="4 5">DSM 21801</strain>
    </source>
</reference>
<dbReference type="InterPro" id="IPR027266">
    <property type="entry name" value="TrmE/GcvT-like"/>
</dbReference>
<gene>
    <name evidence="4" type="ORF">ATL40_0426</name>
</gene>
<dbReference type="EMBL" id="PDJD01000001">
    <property type="protein sequence ID" value="PFG18876.1"/>
    <property type="molecule type" value="Genomic_DNA"/>
</dbReference>
<dbReference type="NCBIfam" id="TIGR03317">
    <property type="entry name" value="ygfZ_signature"/>
    <property type="match status" value="1"/>
</dbReference>
<dbReference type="SUPFAM" id="SSF101790">
    <property type="entry name" value="Aminomethyltransferase beta-barrel domain"/>
    <property type="match status" value="1"/>
</dbReference>
<dbReference type="SUPFAM" id="SSF103025">
    <property type="entry name" value="Folate-binding domain"/>
    <property type="match status" value="1"/>
</dbReference>
<protein>
    <recommendedName>
        <fullName evidence="3">Aminomethyltransferase C-terminal domain-containing protein</fullName>
    </recommendedName>
</protein>
<dbReference type="InterPro" id="IPR017703">
    <property type="entry name" value="YgfZ/GCV_T_CS"/>
</dbReference>
<dbReference type="InterPro" id="IPR013977">
    <property type="entry name" value="GcvT_C"/>
</dbReference>
<comment type="caution">
    <text evidence="4">The sequence shown here is derived from an EMBL/GenBank/DDBJ whole genome shotgun (WGS) entry which is preliminary data.</text>
</comment>
<dbReference type="PANTHER" id="PTHR22602">
    <property type="entry name" value="TRANSFERASE CAF17, MITOCHONDRIAL-RELATED"/>
    <property type="match status" value="1"/>
</dbReference>
<dbReference type="Proteomes" id="UP000224915">
    <property type="component" value="Unassembled WGS sequence"/>
</dbReference>
<keyword evidence="5" id="KW-1185">Reference proteome</keyword>
<dbReference type="AlphaFoldDB" id="A0A2A9CXL5"/>
<feature type="region of interest" description="Disordered" evidence="2">
    <location>
        <begin position="357"/>
        <end position="380"/>
    </location>
</feature>
<evidence type="ECO:0000259" key="3">
    <source>
        <dbReference type="Pfam" id="PF08669"/>
    </source>
</evidence>
<evidence type="ECO:0000256" key="1">
    <source>
        <dbReference type="ARBA" id="ARBA00022946"/>
    </source>
</evidence>
<evidence type="ECO:0000313" key="4">
    <source>
        <dbReference type="EMBL" id="PFG18876.1"/>
    </source>
</evidence>
<proteinExistence type="predicted"/>
<dbReference type="Pfam" id="PF08669">
    <property type="entry name" value="GCV_T_C"/>
    <property type="match status" value="1"/>
</dbReference>
<dbReference type="Gene3D" id="3.30.1360.120">
    <property type="entry name" value="Probable tRNA modification gtpase trme, domain 1"/>
    <property type="match status" value="1"/>
</dbReference>
<sequence length="380" mass="39797">MSAVLGRSGAVAATAPDGGVAAHYGDPMREQRALVRGAAVVDLSHLGVLAVTGRDRLTWLDTLSSQWLRDLAPGVGAELLLLDPNGRVEHAAALLDDGETTLLVTESGRAEPLAQFLDSMRFMLDVQVTVREDVAVLGTIAAGDGAALAVLAAPDPPVQVHGIWRDPWPGVVPGGTRYALLPDDATHPGRQTPGALVLLPADALEDAVAAVERAGGAIAGTMAWEALRIAAWRPRLAREVDHRSLPHELDWLRTAVHLNKGCYRGQEGVARTFSTGRPPRRLVMLHLDGSEHLIPEAGADVALGEKVVGRVTSVARHHELGPIALAVLKRSTDAAAEVQVAGPGGAIAASQEVIVSPDGLGEGRPQPRGPLAGGLRRRTL</sequence>
<evidence type="ECO:0000313" key="5">
    <source>
        <dbReference type="Proteomes" id="UP000224915"/>
    </source>
</evidence>
<evidence type="ECO:0000256" key="2">
    <source>
        <dbReference type="SAM" id="MobiDB-lite"/>
    </source>
</evidence>
<name>A0A2A9CXL5_9MICO</name>
<dbReference type="PANTHER" id="PTHR22602:SF0">
    <property type="entry name" value="TRANSFERASE CAF17, MITOCHONDRIAL-RELATED"/>
    <property type="match status" value="1"/>
</dbReference>
<feature type="compositionally biased region" description="Low complexity" evidence="2">
    <location>
        <begin position="363"/>
        <end position="374"/>
    </location>
</feature>
<organism evidence="4 5">
    <name type="scientific">Serinibacter salmoneus</name>
    <dbReference type="NCBI Taxonomy" id="556530"/>
    <lineage>
        <taxon>Bacteria</taxon>
        <taxon>Bacillati</taxon>
        <taxon>Actinomycetota</taxon>
        <taxon>Actinomycetes</taxon>
        <taxon>Micrococcales</taxon>
        <taxon>Beutenbergiaceae</taxon>
        <taxon>Serinibacter</taxon>
    </lineage>
</organism>